<gene>
    <name evidence="1" type="ORF">ACFQZJ_09540</name>
</gene>
<evidence type="ECO:0008006" key="3">
    <source>
        <dbReference type="Google" id="ProtNLM"/>
    </source>
</evidence>
<dbReference type="Proteomes" id="UP001597012">
    <property type="component" value="Unassembled WGS sequence"/>
</dbReference>
<accession>A0ABW3B331</accession>
<protein>
    <recommendedName>
        <fullName evidence="3">Peptidoglycan-binding protein LysM</fullName>
    </recommendedName>
</protein>
<keyword evidence="2" id="KW-1185">Reference proteome</keyword>
<dbReference type="EMBL" id="JBHTHY010000006">
    <property type="protein sequence ID" value="MFD0797703.1"/>
    <property type="molecule type" value="Genomic_DNA"/>
</dbReference>
<dbReference type="InterPro" id="IPR023346">
    <property type="entry name" value="Lysozyme-like_dom_sf"/>
</dbReference>
<sequence length="160" mass="18097">MTEIKLVPPFAGTDFIGFKEALAFKESKGDYFVVNTFGYLGKYQFGMSTLELMGVHNDQQFLQDPVLQEKVFQINIARNKWILRRDIKRFVGKHIRGIEITESGMLAAAHLAGAGNVKRYLRSFGKKDVMDDYGTNIANYLKEFSGYDISSIEAVKNPSI</sequence>
<evidence type="ECO:0000313" key="1">
    <source>
        <dbReference type="EMBL" id="MFD0797703.1"/>
    </source>
</evidence>
<dbReference type="RefSeq" id="WP_379934137.1">
    <property type="nucleotide sequence ID" value="NZ_JBHTHY010000006.1"/>
</dbReference>
<proteinExistence type="predicted"/>
<organism evidence="1 2">
    <name type="scientific">Maribacter chungangensis</name>
    <dbReference type="NCBI Taxonomy" id="1069117"/>
    <lineage>
        <taxon>Bacteria</taxon>
        <taxon>Pseudomonadati</taxon>
        <taxon>Bacteroidota</taxon>
        <taxon>Flavobacteriia</taxon>
        <taxon>Flavobacteriales</taxon>
        <taxon>Flavobacteriaceae</taxon>
        <taxon>Maribacter</taxon>
    </lineage>
</organism>
<comment type="caution">
    <text evidence="1">The sequence shown here is derived from an EMBL/GenBank/DDBJ whole genome shotgun (WGS) entry which is preliminary data.</text>
</comment>
<name>A0ABW3B331_9FLAO</name>
<dbReference type="SUPFAM" id="SSF53955">
    <property type="entry name" value="Lysozyme-like"/>
    <property type="match status" value="1"/>
</dbReference>
<evidence type="ECO:0000313" key="2">
    <source>
        <dbReference type="Proteomes" id="UP001597012"/>
    </source>
</evidence>
<reference evidence="2" key="1">
    <citation type="journal article" date="2019" name="Int. J. Syst. Evol. Microbiol.">
        <title>The Global Catalogue of Microorganisms (GCM) 10K type strain sequencing project: providing services to taxonomists for standard genome sequencing and annotation.</title>
        <authorList>
            <consortium name="The Broad Institute Genomics Platform"/>
            <consortium name="The Broad Institute Genome Sequencing Center for Infectious Disease"/>
            <person name="Wu L."/>
            <person name="Ma J."/>
        </authorList>
    </citation>
    <scope>NUCLEOTIDE SEQUENCE [LARGE SCALE GENOMIC DNA]</scope>
    <source>
        <strain evidence="2">CCUG 61948</strain>
    </source>
</reference>
<dbReference type="Gene3D" id="1.10.530.10">
    <property type="match status" value="1"/>
</dbReference>